<dbReference type="EMBL" id="JARKIK010000005">
    <property type="protein sequence ID" value="KAK8752262.1"/>
    <property type="molecule type" value="Genomic_DNA"/>
</dbReference>
<evidence type="ECO:0000313" key="3">
    <source>
        <dbReference type="EMBL" id="KAK8752262.1"/>
    </source>
</evidence>
<feature type="compositionally biased region" description="Low complexity" evidence="1">
    <location>
        <begin position="1108"/>
        <end position="1127"/>
    </location>
</feature>
<proteinExistence type="predicted"/>
<feature type="region of interest" description="Disordered" evidence="1">
    <location>
        <begin position="944"/>
        <end position="966"/>
    </location>
</feature>
<feature type="region of interest" description="Disordered" evidence="1">
    <location>
        <begin position="1271"/>
        <end position="1302"/>
    </location>
</feature>
<feature type="region of interest" description="Disordered" evidence="1">
    <location>
        <begin position="1098"/>
        <end position="1168"/>
    </location>
</feature>
<dbReference type="SMART" id="SM01257">
    <property type="entry name" value="KRAP_IP3R_bind"/>
    <property type="match status" value="1"/>
</dbReference>
<gene>
    <name evidence="3" type="ORF">OTU49_017472</name>
</gene>
<keyword evidence="4" id="KW-1185">Reference proteome</keyword>
<dbReference type="InterPro" id="IPR043444">
    <property type="entry name" value="TESPA1-like"/>
</dbReference>
<evidence type="ECO:0000313" key="4">
    <source>
        <dbReference type="Proteomes" id="UP001445076"/>
    </source>
</evidence>
<dbReference type="PANTHER" id="PTHR17469:SF15">
    <property type="entry name" value="ITPR-INTERACTING DOMAIN-CONTAINING PROTEIN"/>
    <property type="match status" value="1"/>
</dbReference>
<feature type="region of interest" description="Disordered" evidence="1">
    <location>
        <begin position="271"/>
        <end position="334"/>
    </location>
</feature>
<feature type="compositionally biased region" description="Low complexity" evidence="1">
    <location>
        <begin position="663"/>
        <end position="676"/>
    </location>
</feature>
<evidence type="ECO:0000259" key="2">
    <source>
        <dbReference type="SMART" id="SM01257"/>
    </source>
</evidence>
<feature type="region of interest" description="Disordered" evidence="1">
    <location>
        <begin position="1"/>
        <end position="28"/>
    </location>
</feature>
<accession>A0AAW0YKV9</accession>
<protein>
    <recommendedName>
        <fullName evidence="2">ITPR-interacting domain-containing protein</fullName>
    </recommendedName>
</protein>
<comment type="caution">
    <text evidence="3">The sequence shown here is derived from an EMBL/GenBank/DDBJ whole genome shotgun (WGS) entry which is preliminary data.</text>
</comment>
<feature type="region of interest" description="Disordered" evidence="1">
    <location>
        <begin position="852"/>
        <end position="874"/>
    </location>
</feature>
<feature type="region of interest" description="Disordered" evidence="1">
    <location>
        <begin position="364"/>
        <end position="396"/>
    </location>
</feature>
<feature type="non-terminal residue" evidence="3">
    <location>
        <position position="1"/>
    </location>
</feature>
<dbReference type="Pfam" id="PF14722">
    <property type="entry name" value="KRAP_IP3R_bind"/>
    <property type="match status" value="1"/>
</dbReference>
<feature type="compositionally biased region" description="Acidic residues" evidence="1">
    <location>
        <begin position="297"/>
        <end position="316"/>
    </location>
</feature>
<feature type="compositionally biased region" description="Polar residues" evidence="1">
    <location>
        <begin position="18"/>
        <end position="27"/>
    </location>
</feature>
<reference evidence="3 4" key="1">
    <citation type="journal article" date="2024" name="BMC Genomics">
        <title>Genome assembly of redclaw crayfish (Cherax quadricarinatus) provides insights into its immune adaptation and hypoxia tolerance.</title>
        <authorList>
            <person name="Liu Z."/>
            <person name="Zheng J."/>
            <person name="Li H."/>
            <person name="Fang K."/>
            <person name="Wang S."/>
            <person name="He J."/>
            <person name="Zhou D."/>
            <person name="Weng S."/>
            <person name="Chi M."/>
            <person name="Gu Z."/>
            <person name="He J."/>
            <person name="Li F."/>
            <person name="Wang M."/>
        </authorList>
    </citation>
    <scope>NUCLEOTIDE SEQUENCE [LARGE SCALE GENOMIC DNA]</scope>
    <source>
        <strain evidence="3">ZL_2023a</strain>
    </source>
</reference>
<feature type="compositionally biased region" description="Basic and acidic residues" evidence="1">
    <location>
        <begin position="615"/>
        <end position="625"/>
    </location>
</feature>
<feature type="domain" description="ITPR-interacting" evidence="2">
    <location>
        <begin position="60"/>
        <end position="221"/>
    </location>
</feature>
<dbReference type="GO" id="GO:0005102">
    <property type="term" value="F:signaling receptor binding"/>
    <property type="evidence" value="ECO:0007669"/>
    <property type="project" value="InterPro"/>
</dbReference>
<feature type="compositionally biased region" description="Low complexity" evidence="1">
    <location>
        <begin position="364"/>
        <end position="385"/>
    </location>
</feature>
<organism evidence="3 4">
    <name type="scientific">Cherax quadricarinatus</name>
    <name type="common">Australian red claw crayfish</name>
    <dbReference type="NCBI Taxonomy" id="27406"/>
    <lineage>
        <taxon>Eukaryota</taxon>
        <taxon>Metazoa</taxon>
        <taxon>Ecdysozoa</taxon>
        <taxon>Arthropoda</taxon>
        <taxon>Crustacea</taxon>
        <taxon>Multicrustacea</taxon>
        <taxon>Malacostraca</taxon>
        <taxon>Eumalacostraca</taxon>
        <taxon>Eucarida</taxon>
        <taxon>Decapoda</taxon>
        <taxon>Pleocyemata</taxon>
        <taxon>Astacidea</taxon>
        <taxon>Parastacoidea</taxon>
        <taxon>Parastacidae</taxon>
        <taxon>Cherax</taxon>
    </lineage>
</organism>
<sequence length="1358" mass="148703">TGHLHQSHLPLHQPNQQDEATGISSRPVTLGDVANSLQSLQEQQESSIAGVEGKRSQFASLREKQSSFQSELSGLSFHSNRSSIDSLLESRQADPVEVLLSLGFGGPVQDGISRIPERFLKPSKVPGNDIEEFIRSEDEISEMMETAEMMPGIDPQALRRSSVATVSPLMSQLLDNLRENRSRFIVGNSSEGSSHASTAPVQSTGIKRFAAVAKKTVVKASVMSTLAAAGRPNRLLSVLNPENRRLLDLQGQKSPEVPRKRLIIGQSSFGLDRDGQLLNDDDELGDESPGSQPETHDDLEENEETGNPRDEEDPEESREHNYQHHTSLHHKDSVWSMASSATSIDSSEEELRDQRRRLQLSLTHHPLPADAPDTPTTPADSLDSPQPLSGTTDTADRRRKLLKRLASNKRISTVSSNSSREVDDLIPEEEWEEENNLEPAHHQMICEVDASVHSSSDTGACPHSIIPQHFTQSLSQHMHTHSSAHMMRSGPDSGHSMLGQVSTQGTFVPTHLPLRCSLCWHDPAAHHPNMFSSSVTAMENHNETARCHVLAWPTGTAEYQCVPQQRSTGCLRRQQHVDDGCADVSCQSPPALQKPWPHVPQHHMHNLASDQARFGSHEGSQDDGGRLGASGHLCRSGSAQSDSSGFMEGDAVDGDARGPSMHPPSVSAVPPSASAAHSTGHGWWWSRETGCSTDTIRHAPLSRTLALHPGQSSQGHLSHRTLSLDPMSSRRDHISGTQGGCIHGVVPAHGCRIHDTSHHVDHSVTMNSLTGTSITNSHPSIHHTHSSDCSLSSLSHNTNPPLLYPSRSLENSAFKEYSFQNLLEQSSAASKGQRTSPCMQCLPSYTDPASTFNYHHPETRHRQQHTSSQLGLPDPKLVRHRRHSLPEPLPSSQASEIQPHNVAMLHRQSSQPKSSHPQPQQLPQSSWLVGLQPISLSHRQPATSEYVFPPTNSNSLASPHFPSVTSVDDRRPVTAVSHHMHQPCQPPAQSHELLSILQSYRQQMVQQEQLSRQLYALAAETPTCPATTQHLYLQLYNIRAIRAAIHAEVTYMEQLMAEATPNSFTQSCISSVVSQMMILLQQQSQLCHDLEALTLASQRTSPEPPAQSISGHDPPSSHSHFSSQSVKPLPPQNSLRDSATSPDPPEISSASLSSESHKAEHSGDFPNATIIPELSEHNLGSAASSSDNVTLQNKSVPVKLEKFFSTVAGTQKACDNDNTPSSPGTSSYFSIEKDQCYHLSHSQESSSYSGDSRNLVRNNIQTQNVLRQEAQLGGEPPPPLPALPPPQLLPVSPPPSTTASWTTESHAIQPSDINGQVAELVRQQVLDQTEVFQEQLQRQTRDMADIKDMMQLLLNKLQ</sequence>
<feature type="compositionally biased region" description="Polar residues" evidence="1">
    <location>
        <begin position="1132"/>
        <end position="1141"/>
    </location>
</feature>
<dbReference type="Proteomes" id="UP001445076">
    <property type="component" value="Unassembled WGS sequence"/>
</dbReference>
<evidence type="ECO:0000256" key="1">
    <source>
        <dbReference type="SAM" id="MobiDB-lite"/>
    </source>
</evidence>
<feature type="region of interest" description="Disordered" evidence="1">
    <location>
        <begin position="614"/>
        <end position="680"/>
    </location>
</feature>
<dbReference type="InterPro" id="IPR029325">
    <property type="entry name" value="ITPR-bd"/>
</dbReference>
<feature type="compositionally biased region" description="Low complexity" evidence="1">
    <location>
        <begin position="1"/>
        <end position="17"/>
    </location>
</feature>
<dbReference type="PANTHER" id="PTHR17469">
    <property type="entry name" value="SPERM SPECIFIC ANTIGEN 2-RELATED"/>
    <property type="match status" value="1"/>
</dbReference>
<feature type="compositionally biased region" description="Pro residues" evidence="1">
    <location>
        <begin position="1275"/>
        <end position="1296"/>
    </location>
</feature>
<name>A0AAW0YKV9_CHEQU</name>